<dbReference type="Pfam" id="PF01885">
    <property type="entry name" value="PTS_2-RNA"/>
    <property type="match status" value="1"/>
</dbReference>
<dbReference type="Proteomes" id="UP000217448">
    <property type="component" value="Unassembled WGS sequence"/>
</dbReference>
<organism evidence="2">
    <name type="scientific">Alloyangia mangrovi</name>
    <dbReference type="NCBI Taxonomy" id="1779329"/>
    <lineage>
        <taxon>Bacteria</taxon>
        <taxon>Pseudomonadati</taxon>
        <taxon>Pseudomonadota</taxon>
        <taxon>Alphaproteobacteria</taxon>
        <taxon>Rhodobacterales</taxon>
        <taxon>Roseobacteraceae</taxon>
        <taxon>Alloyangia</taxon>
    </lineage>
</organism>
<dbReference type="InterPro" id="IPR042080">
    <property type="entry name" value="RNA_2'-PTrans_N"/>
</dbReference>
<dbReference type="AlphaFoldDB" id="A0A2A3JX86"/>
<name>A0A2A3JX86_9RHOB</name>
<sequence length="82" mass="9228">MSKQSKFLSRILRHEPGLVGLTLATSGWVHVDDLLRGMRKVGQRLTLVELRQIVAENDKQRFTLSKDGRRAGSGLRKVTASR</sequence>
<gene>
    <name evidence="1" type="ORF">CLG85_020815</name>
    <name evidence="2" type="ORF">CLG85_11235</name>
</gene>
<dbReference type="GO" id="GO:0008033">
    <property type="term" value="P:tRNA processing"/>
    <property type="evidence" value="ECO:0007669"/>
    <property type="project" value="TreeGrafter"/>
</dbReference>
<dbReference type="PANTHER" id="PTHR12684">
    <property type="entry name" value="PUTATIVE PHOSPHOTRANSFERASE"/>
    <property type="match status" value="1"/>
</dbReference>
<dbReference type="OrthoDB" id="4537997at2"/>
<evidence type="ECO:0000313" key="2">
    <source>
        <dbReference type="EMBL" id="PBD19069.1"/>
    </source>
</evidence>
<keyword evidence="1" id="KW-0808">Transferase</keyword>
<evidence type="ECO:0000313" key="3">
    <source>
        <dbReference type="Proteomes" id="UP000217448"/>
    </source>
</evidence>
<reference evidence="1" key="3">
    <citation type="submission" date="2024-05" db="EMBL/GenBank/DDBJ databases">
        <title>Yangia mangrovi SAOS 153D genome.</title>
        <authorList>
            <person name="Verma A."/>
            <person name="Pal Y."/>
            <person name="Sundharam S."/>
            <person name="Bisht B."/>
            <person name="Srinivasan K."/>
        </authorList>
    </citation>
    <scope>NUCLEOTIDE SEQUENCE</scope>
    <source>
        <strain evidence="1">SAOS 153D</strain>
    </source>
</reference>
<dbReference type="EC" id="2.7.1.-" evidence="1"/>
<comment type="caution">
    <text evidence="2">The sequence shown here is derived from an EMBL/GenBank/DDBJ whole genome shotgun (WGS) entry which is preliminary data.</text>
</comment>
<keyword evidence="3" id="KW-1185">Reference proteome</keyword>
<accession>A0A2A3JX86</accession>
<dbReference type="EMBL" id="NTHN02000050">
    <property type="protein sequence ID" value="MCT4372613.1"/>
    <property type="molecule type" value="Genomic_DNA"/>
</dbReference>
<proteinExistence type="predicted"/>
<protein>
    <submittedName>
        <fullName evidence="1">RNA 2'-phosphotransferase</fullName>
        <ecNumber evidence="1">2.7.1.-</ecNumber>
    </submittedName>
</protein>
<dbReference type="InterPro" id="IPR002745">
    <property type="entry name" value="Ptrans_KptA/Tpt1"/>
</dbReference>
<dbReference type="Gene3D" id="1.10.10.970">
    <property type="entry name" value="RNA 2'-phosphotransferase, Tpt1/KptA family, N-terminal domain"/>
    <property type="match status" value="1"/>
</dbReference>
<dbReference type="GO" id="GO:0000215">
    <property type="term" value="F:tRNA 2'-phosphotransferase activity"/>
    <property type="evidence" value="ECO:0007669"/>
    <property type="project" value="TreeGrafter"/>
</dbReference>
<evidence type="ECO:0000313" key="1">
    <source>
        <dbReference type="EMBL" id="MCT4372613.1"/>
    </source>
</evidence>
<dbReference type="SUPFAM" id="SSF56399">
    <property type="entry name" value="ADP-ribosylation"/>
    <property type="match status" value="1"/>
</dbReference>
<dbReference type="PANTHER" id="PTHR12684:SF2">
    <property type="entry name" value="TRNA 2'-PHOSPHOTRANSFERASE 1"/>
    <property type="match status" value="1"/>
</dbReference>
<dbReference type="EMBL" id="NTHN01000165">
    <property type="protein sequence ID" value="PBD19069.1"/>
    <property type="molecule type" value="Genomic_DNA"/>
</dbReference>
<reference evidence="3" key="2">
    <citation type="submission" date="2023-07" db="EMBL/GenBank/DDBJ databases">
        <title>Yangia mangrovi SAOS 153D genome.</title>
        <authorList>
            <person name="Verma A."/>
            <person name="Pal Y."/>
            <person name="Sundharam S."/>
            <person name="Bisht B."/>
            <person name="Srinivasan K."/>
        </authorList>
    </citation>
    <scope>NUCLEOTIDE SEQUENCE [LARGE SCALE GENOMIC DNA]</scope>
    <source>
        <strain evidence="3">SAOS 153D</strain>
    </source>
</reference>
<dbReference type="RefSeq" id="WP_095882345.1">
    <property type="nucleotide sequence ID" value="NZ_NTHN02000050.1"/>
</dbReference>
<reference evidence="2" key="1">
    <citation type="submission" date="2017-09" db="EMBL/GenBank/DDBJ databases">
        <title>Yangia sp. SAOS 153D whole genome sequencing.</title>
        <authorList>
            <person name="Verma A."/>
            <person name="Krishnamurthi S."/>
        </authorList>
    </citation>
    <scope>NUCLEOTIDE SEQUENCE [LARGE SCALE GENOMIC DNA]</scope>
    <source>
        <strain evidence="2">SAOS 153D</strain>
    </source>
</reference>